<comment type="similarity">
    <text evidence="2 10">Belongs to the G-protein coupled receptor 1 family.</text>
</comment>
<keyword evidence="7 12" id="KW-0472">Membrane</keyword>
<sequence length="457" mass="51569">MPFSLADELMGYWMFGEVYCEIHAAVDVLLCTASIMNICLIALDRYWSITRAIDYLNARTPAKVTIMIITVWILSGLISIPPLLGWKQDQDLTWFTQILVEQGNRTQMEFIQDLQDSGRMNMENFTSTLELVVYPQCGLSQDLGYVLYSAFGSFYIPSCIMVFVYIKIYYAARDRARRNITNKHKKRDKTAKSKEREKRTKHGNTNGNLIPLISHPNGKNESNNGEPPTDKNAVSTISSNNKGETNKLSSTEVHLPLPCGACSSVGGTKHRRSVGVSTYEDNETATAGNSPKVQKEAVPMTLARFVVSNSPQSISKPRILLGSKRRSSKEARQVIDTGKARILKSSSKRRLREKRKELQGRKRDGQPSFWGLSWEASLPVGFPFFFLYSISPICPICEEAEGLDRSESIQQSDGCCVMGWGFSFAFWMGYSNSALNPVIYTVFNQDFRRAFKRILFK</sequence>
<dbReference type="PANTHER" id="PTHR24248:SF189">
    <property type="entry name" value="ALPHA2-ADRENERGIC-LIKE OCTOPAMINE RECEPTOR, ISOFORM B"/>
    <property type="match status" value="1"/>
</dbReference>
<name>A0A7R8CNU6_LEPSM</name>
<dbReference type="EMBL" id="HG994581">
    <property type="protein sequence ID" value="CAF2876273.1"/>
    <property type="molecule type" value="Genomic_DNA"/>
</dbReference>
<feature type="transmembrane region" description="Helical" evidence="12">
    <location>
        <begin position="64"/>
        <end position="84"/>
    </location>
</feature>
<evidence type="ECO:0000256" key="6">
    <source>
        <dbReference type="ARBA" id="ARBA00023040"/>
    </source>
</evidence>
<dbReference type="Pfam" id="PF00001">
    <property type="entry name" value="7tm_1"/>
    <property type="match status" value="1"/>
</dbReference>
<evidence type="ECO:0000256" key="8">
    <source>
        <dbReference type="ARBA" id="ARBA00023170"/>
    </source>
</evidence>
<keyword evidence="5 12" id="KW-1133">Transmembrane helix</keyword>
<keyword evidence="6 10" id="KW-0297">G-protein coupled receptor</keyword>
<dbReference type="Gene3D" id="1.20.1070.10">
    <property type="entry name" value="Rhodopsin 7-helix transmembrane proteins"/>
    <property type="match status" value="2"/>
</dbReference>
<gene>
    <name evidence="14" type="ORF">LSAA_6504</name>
</gene>
<evidence type="ECO:0000256" key="7">
    <source>
        <dbReference type="ARBA" id="ARBA00023136"/>
    </source>
</evidence>
<keyword evidence="4 10" id="KW-0812">Transmembrane</keyword>
<evidence type="ECO:0000256" key="4">
    <source>
        <dbReference type="ARBA" id="ARBA00022692"/>
    </source>
</evidence>
<feature type="region of interest" description="Disordered" evidence="11">
    <location>
        <begin position="180"/>
        <end position="294"/>
    </location>
</feature>
<keyword evidence="8 10" id="KW-0675">Receptor</keyword>
<evidence type="ECO:0000256" key="11">
    <source>
        <dbReference type="SAM" id="MobiDB-lite"/>
    </source>
</evidence>
<feature type="transmembrane region" description="Helical" evidence="12">
    <location>
        <begin position="22"/>
        <end position="43"/>
    </location>
</feature>
<dbReference type="SUPFAM" id="SSF81321">
    <property type="entry name" value="Family A G protein-coupled receptor-like"/>
    <property type="match status" value="1"/>
</dbReference>
<comment type="subcellular location">
    <subcellularLocation>
        <location evidence="1">Cell membrane</location>
        <topology evidence="1">Multi-pass membrane protein</topology>
    </subcellularLocation>
</comment>
<evidence type="ECO:0000313" key="14">
    <source>
        <dbReference type="EMBL" id="CAF2876273.1"/>
    </source>
</evidence>
<proteinExistence type="inferred from homology"/>
<evidence type="ECO:0000313" key="15">
    <source>
        <dbReference type="Proteomes" id="UP000675881"/>
    </source>
</evidence>
<evidence type="ECO:0000256" key="3">
    <source>
        <dbReference type="ARBA" id="ARBA00022475"/>
    </source>
</evidence>
<dbReference type="AlphaFoldDB" id="A0A7R8CNU6"/>
<evidence type="ECO:0000259" key="13">
    <source>
        <dbReference type="PROSITE" id="PS50262"/>
    </source>
</evidence>
<evidence type="ECO:0000256" key="12">
    <source>
        <dbReference type="SAM" id="Phobius"/>
    </source>
</evidence>
<evidence type="ECO:0000256" key="2">
    <source>
        <dbReference type="ARBA" id="ARBA00010663"/>
    </source>
</evidence>
<dbReference type="PROSITE" id="PS00237">
    <property type="entry name" value="G_PROTEIN_RECEP_F1_1"/>
    <property type="match status" value="1"/>
</dbReference>
<reference evidence="14" key="1">
    <citation type="submission" date="2021-02" db="EMBL/GenBank/DDBJ databases">
        <authorList>
            <person name="Bekaert M."/>
        </authorList>
    </citation>
    <scope>NUCLEOTIDE SEQUENCE</scope>
    <source>
        <strain evidence="14">IoA-00</strain>
    </source>
</reference>
<evidence type="ECO:0000256" key="1">
    <source>
        <dbReference type="ARBA" id="ARBA00004651"/>
    </source>
</evidence>
<dbReference type="PRINTS" id="PR00237">
    <property type="entry name" value="GPCRRHODOPSN"/>
</dbReference>
<keyword evidence="9 10" id="KW-0807">Transducer</keyword>
<dbReference type="PROSITE" id="PS50262">
    <property type="entry name" value="G_PROTEIN_RECEP_F1_2"/>
    <property type="match status" value="1"/>
</dbReference>
<dbReference type="OrthoDB" id="5975661at2759"/>
<feature type="transmembrane region" description="Helical" evidence="12">
    <location>
        <begin position="145"/>
        <end position="170"/>
    </location>
</feature>
<dbReference type="Proteomes" id="UP000675881">
    <property type="component" value="Chromosome 2"/>
</dbReference>
<keyword evidence="15" id="KW-1185">Reference proteome</keyword>
<feature type="compositionally biased region" description="Polar residues" evidence="11">
    <location>
        <begin position="217"/>
        <end position="252"/>
    </location>
</feature>
<evidence type="ECO:0000256" key="5">
    <source>
        <dbReference type="ARBA" id="ARBA00022989"/>
    </source>
</evidence>
<dbReference type="GO" id="GO:0004930">
    <property type="term" value="F:G protein-coupled receptor activity"/>
    <property type="evidence" value="ECO:0007669"/>
    <property type="project" value="UniProtKB-KW"/>
</dbReference>
<protein>
    <submittedName>
        <fullName evidence="14">Octalpha</fullName>
    </submittedName>
</protein>
<accession>A0A7R8CNU6</accession>
<dbReference type="InterPro" id="IPR017452">
    <property type="entry name" value="GPCR_Rhodpsn_7TM"/>
</dbReference>
<evidence type="ECO:0000256" key="9">
    <source>
        <dbReference type="ARBA" id="ARBA00023224"/>
    </source>
</evidence>
<dbReference type="PANTHER" id="PTHR24248">
    <property type="entry name" value="ADRENERGIC RECEPTOR-RELATED G-PROTEIN COUPLED RECEPTOR"/>
    <property type="match status" value="1"/>
</dbReference>
<feature type="domain" description="G-protein coupled receptors family 1 profile" evidence="13">
    <location>
        <begin position="1"/>
        <end position="192"/>
    </location>
</feature>
<organism evidence="14 15">
    <name type="scientific">Lepeophtheirus salmonis</name>
    <name type="common">Salmon louse</name>
    <name type="synonym">Caligus salmonis</name>
    <dbReference type="NCBI Taxonomy" id="72036"/>
    <lineage>
        <taxon>Eukaryota</taxon>
        <taxon>Metazoa</taxon>
        <taxon>Ecdysozoa</taxon>
        <taxon>Arthropoda</taxon>
        <taxon>Crustacea</taxon>
        <taxon>Multicrustacea</taxon>
        <taxon>Hexanauplia</taxon>
        <taxon>Copepoda</taxon>
        <taxon>Siphonostomatoida</taxon>
        <taxon>Caligidae</taxon>
        <taxon>Lepeophtheirus</taxon>
    </lineage>
</organism>
<feature type="compositionally biased region" description="Basic residues" evidence="11">
    <location>
        <begin position="180"/>
        <end position="189"/>
    </location>
</feature>
<dbReference type="GO" id="GO:0005886">
    <property type="term" value="C:plasma membrane"/>
    <property type="evidence" value="ECO:0007669"/>
    <property type="project" value="UniProtKB-SubCell"/>
</dbReference>
<dbReference type="InterPro" id="IPR000276">
    <property type="entry name" value="GPCR_Rhodpsn"/>
</dbReference>
<evidence type="ECO:0000256" key="10">
    <source>
        <dbReference type="RuleBase" id="RU000688"/>
    </source>
</evidence>
<keyword evidence="3" id="KW-1003">Cell membrane</keyword>